<sequence length="84" mass="9607">MEKRLNMTRNIDVLIIVAGTIYLLLVAFTEVTHSSFFLLTTFFLMSLIRGIEAQWSGKKIASKIIFSVSLFFLIIIIYILVCDT</sequence>
<feature type="transmembrane region" description="Helical" evidence="1">
    <location>
        <begin position="12"/>
        <end position="29"/>
    </location>
</feature>
<dbReference type="KEGG" id="hli:HLI_12505"/>
<accession>A0A410ME67</accession>
<name>A0A410ME67_9BACI</name>
<reference evidence="2 3" key="1">
    <citation type="submission" date="2018-01" db="EMBL/GenBank/DDBJ databases">
        <title>The whole genome sequencing and assembly of Halobacillus litoralis ERB031 strain.</title>
        <authorList>
            <person name="Lee S.-J."/>
            <person name="Park M.-K."/>
            <person name="Kim J.-Y."/>
            <person name="Lee Y.-J."/>
            <person name="Yi H."/>
            <person name="Bahn Y.-S."/>
            <person name="Kim J.F."/>
            <person name="Lee D.-W."/>
        </authorList>
    </citation>
    <scope>NUCLEOTIDE SEQUENCE [LARGE SCALE GENOMIC DNA]</scope>
    <source>
        <strain evidence="2 3">ERB 031</strain>
    </source>
</reference>
<keyword evidence="1" id="KW-1133">Transmembrane helix</keyword>
<dbReference type="EMBL" id="CP026118">
    <property type="protein sequence ID" value="QAS52955.1"/>
    <property type="molecule type" value="Genomic_DNA"/>
</dbReference>
<evidence type="ECO:0000313" key="2">
    <source>
        <dbReference type="EMBL" id="QAS52955.1"/>
    </source>
</evidence>
<feature type="transmembrane region" description="Helical" evidence="1">
    <location>
        <begin position="64"/>
        <end position="81"/>
    </location>
</feature>
<evidence type="ECO:0008006" key="4">
    <source>
        <dbReference type="Google" id="ProtNLM"/>
    </source>
</evidence>
<evidence type="ECO:0000313" key="3">
    <source>
        <dbReference type="Proteomes" id="UP000287756"/>
    </source>
</evidence>
<proteinExistence type="predicted"/>
<protein>
    <recommendedName>
        <fullName evidence="4">DUF3953 domain-containing protein</fullName>
    </recommendedName>
</protein>
<dbReference type="AlphaFoldDB" id="A0A410ME67"/>
<keyword evidence="1" id="KW-0812">Transmembrane</keyword>
<dbReference type="Proteomes" id="UP000287756">
    <property type="component" value="Chromosome"/>
</dbReference>
<evidence type="ECO:0000256" key="1">
    <source>
        <dbReference type="SAM" id="Phobius"/>
    </source>
</evidence>
<gene>
    <name evidence="2" type="ORF">HLI_12505</name>
</gene>
<keyword evidence="1" id="KW-0472">Membrane</keyword>
<feature type="transmembrane region" description="Helical" evidence="1">
    <location>
        <begin position="35"/>
        <end position="52"/>
    </location>
</feature>
<organism evidence="2 3">
    <name type="scientific">Halobacillus litoralis</name>
    <dbReference type="NCBI Taxonomy" id="45668"/>
    <lineage>
        <taxon>Bacteria</taxon>
        <taxon>Bacillati</taxon>
        <taxon>Bacillota</taxon>
        <taxon>Bacilli</taxon>
        <taxon>Bacillales</taxon>
        <taxon>Bacillaceae</taxon>
        <taxon>Halobacillus</taxon>
    </lineage>
</organism>